<proteinExistence type="predicted"/>
<evidence type="ECO:0000313" key="2">
    <source>
        <dbReference type="Proteomes" id="UP001054252"/>
    </source>
</evidence>
<gene>
    <name evidence="1" type="ORF">SLEP1_g38584</name>
</gene>
<sequence length="47" mass="5515">MTPKVRFGEADDSIAGILARKERPRDYTYAKWLRLMFSTHSLTQTQK</sequence>
<organism evidence="1 2">
    <name type="scientific">Rubroshorea leprosula</name>
    <dbReference type="NCBI Taxonomy" id="152421"/>
    <lineage>
        <taxon>Eukaryota</taxon>
        <taxon>Viridiplantae</taxon>
        <taxon>Streptophyta</taxon>
        <taxon>Embryophyta</taxon>
        <taxon>Tracheophyta</taxon>
        <taxon>Spermatophyta</taxon>
        <taxon>Magnoliopsida</taxon>
        <taxon>eudicotyledons</taxon>
        <taxon>Gunneridae</taxon>
        <taxon>Pentapetalae</taxon>
        <taxon>rosids</taxon>
        <taxon>malvids</taxon>
        <taxon>Malvales</taxon>
        <taxon>Dipterocarpaceae</taxon>
        <taxon>Rubroshorea</taxon>
    </lineage>
</organism>
<dbReference type="Proteomes" id="UP001054252">
    <property type="component" value="Unassembled WGS sequence"/>
</dbReference>
<keyword evidence="2" id="KW-1185">Reference proteome</keyword>
<dbReference type="AlphaFoldDB" id="A0AAV5KY62"/>
<name>A0AAV5KY62_9ROSI</name>
<comment type="caution">
    <text evidence="1">The sequence shown here is derived from an EMBL/GenBank/DDBJ whole genome shotgun (WGS) entry which is preliminary data.</text>
</comment>
<protein>
    <submittedName>
        <fullName evidence="1">Uncharacterized protein</fullName>
    </submittedName>
</protein>
<reference evidence="1 2" key="1">
    <citation type="journal article" date="2021" name="Commun. Biol.">
        <title>The genome of Shorea leprosula (Dipterocarpaceae) highlights the ecological relevance of drought in aseasonal tropical rainforests.</title>
        <authorList>
            <person name="Ng K.K.S."/>
            <person name="Kobayashi M.J."/>
            <person name="Fawcett J.A."/>
            <person name="Hatakeyama M."/>
            <person name="Paape T."/>
            <person name="Ng C.H."/>
            <person name="Ang C.C."/>
            <person name="Tnah L.H."/>
            <person name="Lee C.T."/>
            <person name="Nishiyama T."/>
            <person name="Sese J."/>
            <person name="O'Brien M.J."/>
            <person name="Copetti D."/>
            <person name="Mohd Noor M.I."/>
            <person name="Ong R.C."/>
            <person name="Putra M."/>
            <person name="Sireger I.Z."/>
            <person name="Indrioko S."/>
            <person name="Kosugi Y."/>
            <person name="Izuno A."/>
            <person name="Isagi Y."/>
            <person name="Lee S.L."/>
            <person name="Shimizu K.K."/>
        </authorList>
    </citation>
    <scope>NUCLEOTIDE SEQUENCE [LARGE SCALE GENOMIC DNA]</scope>
    <source>
        <strain evidence="1">214</strain>
    </source>
</reference>
<accession>A0AAV5KY62</accession>
<dbReference type="EMBL" id="BPVZ01000084">
    <property type="protein sequence ID" value="GKV29679.1"/>
    <property type="molecule type" value="Genomic_DNA"/>
</dbReference>
<evidence type="ECO:0000313" key="1">
    <source>
        <dbReference type="EMBL" id="GKV29679.1"/>
    </source>
</evidence>